<dbReference type="SUPFAM" id="SSF55073">
    <property type="entry name" value="Nucleotide cyclase"/>
    <property type="match status" value="1"/>
</dbReference>
<dbReference type="InterPro" id="IPR043128">
    <property type="entry name" value="Rev_trsase/Diguanyl_cyclase"/>
</dbReference>
<dbReference type="CDD" id="cd01949">
    <property type="entry name" value="GGDEF"/>
    <property type="match status" value="1"/>
</dbReference>
<dbReference type="PANTHER" id="PTHR45138:SF9">
    <property type="entry name" value="DIGUANYLATE CYCLASE DGCM-RELATED"/>
    <property type="match status" value="1"/>
</dbReference>
<dbReference type="GO" id="GO:0052621">
    <property type="term" value="F:diguanylate cyclase activity"/>
    <property type="evidence" value="ECO:0007669"/>
    <property type="project" value="TreeGrafter"/>
</dbReference>
<dbReference type="EMBL" id="KF170420">
    <property type="protein sequence ID" value="AGO87938.1"/>
    <property type="molecule type" value="Genomic_DNA"/>
</dbReference>
<protein>
    <recommendedName>
        <fullName evidence="2">GGDEF domain-containing protein</fullName>
    </recommendedName>
</protein>
<organism evidence="3">
    <name type="scientific">uncultured bacterium FPPZ_5C6</name>
    <dbReference type="NCBI Taxonomy" id="1343849"/>
    <lineage>
        <taxon>Bacteria</taxon>
        <taxon>environmental samples</taxon>
    </lineage>
</organism>
<accession>S4WB76</accession>
<dbReference type="PANTHER" id="PTHR45138">
    <property type="entry name" value="REGULATORY COMPONENTS OF SENSORY TRANSDUCTION SYSTEM"/>
    <property type="match status" value="1"/>
</dbReference>
<dbReference type="NCBIfam" id="TIGR00254">
    <property type="entry name" value="GGDEF"/>
    <property type="match status" value="1"/>
</dbReference>
<evidence type="ECO:0000313" key="3">
    <source>
        <dbReference type="EMBL" id="AGO87938.1"/>
    </source>
</evidence>
<reference evidence="3" key="1">
    <citation type="journal article" date="2014" name="ISME J.">
        <title>Genomic properties of Marine Group A bacteria indicate a role in the marine sulfur cycle.</title>
        <authorList>
            <person name="Wright J.J."/>
            <person name="Mewis K."/>
            <person name="Hanson N.W."/>
            <person name="Konwar K.M."/>
            <person name="Maas K.R."/>
            <person name="Hallam S.J."/>
        </authorList>
    </citation>
    <scope>NUCLEOTIDE SEQUENCE</scope>
</reference>
<dbReference type="Gene3D" id="3.30.70.270">
    <property type="match status" value="1"/>
</dbReference>
<proteinExistence type="predicted"/>
<keyword evidence="1" id="KW-0472">Membrane</keyword>
<dbReference type="FunFam" id="3.30.70.270:FF:000001">
    <property type="entry name" value="Diguanylate cyclase domain protein"/>
    <property type="match status" value="1"/>
</dbReference>
<dbReference type="SMART" id="SM00267">
    <property type="entry name" value="GGDEF"/>
    <property type="match status" value="1"/>
</dbReference>
<sequence>MAVIVLFFLILTLFIYPSQESILFLILKGIATGGLVVVFISFAFPQVFKLNVLQLNEPENSADEKDAPSFSTAVKKHYQRLILQVIHLVKSVNSDFSSAIYMIDPENRGYTCQEKSLPDFSDFIESDNEIVHAIMGSNDTSIFKKSNKNNGWEDILGEKTWRGSETIMGFPISYSDGNVGCLIVYADHFSSINERDQNIIDTLSQFITNGMEDLEQMESLMVDNYFNSRIANLFDRLEVKSDESELFESIRGLCQTFFQYDKLTIVFANKEKNKAVIKLVDGLHDDADEGEEFEIINSLHGLAIHDNKTFCSNSWFDKYPEMNRFNPAEKDEFNFMSVLSIPLKTKKGVVGAVTLERLKSKLYSETDVRLMELLCGTVGSILDWQKEYKKVHLTSIHDGLTGLLNHKAFLDRFDEEISRAERFQQMLGLVVLDLDKFKNVNDSYGHLYGDYVLQEVSRIILQNVRTIDVVGRYGGEEFAVLLVNTDIKHCIPLAERIVQSIAAKTFLSGGIAVNITISAGMAGFPTHADQVRDLISKADKAMYQTKSDGGNSVTISNS</sequence>
<dbReference type="Pfam" id="PF00990">
    <property type="entry name" value="GGDEF"/>
    <property type="match status" value="1"/>
</dbReference>
<feature type="domain" description="GGDEF" evidence="2">
    <location>
        <begin position="425"/>
        <end position="558"/>
    </location>
</feature>
<dbReference type="Gene3D" id="3.30.450.40">
    <property type="match status" value="1"/>
</dbReference>
<dbReference type="InterPro" id="IPR029016">
    <property type="entry name" value="GAF-like_dom_sf"/>
</dbReference>
<dbReference type="InterPro" id="IPR000160">
    <property type="entry name" value="GGDEF_dom"/>
</dbReference>
<evidence type="ECO:0000259" key="2">
    <source>
        <dbReference type="PROSITE" id="PS50887"/>
    </source>
</evidence>
<dbReference type="PROSITE" id="PS50887">
    <property type="entry name" value="GGDEF"/>
    <property type="match status" value="1"/>
</dbReference>
<feature type="transmembrane region" description="Helical" evidence="1">
    <location>
        <begin position="30"/>
        <end position="48"/>
    </location>
</feature>
<keyword evidence="1" id="KW-0812">Transmembrane</keyword>
<keyword evidence="1" id="KW-1133">Transmembrane helix</keyword>
<dbReference type="Pfam" id="PF13185">
    <property type="entry name" value="GAF_2"/>
    <property type="match status" value="1"/>
</dbReference>
<dbReference type="AlphaFoldDB" id="S4WB76"/>
<dbReference type="InterPro" id="IPR029787">
    <property type="entry name" value="Nucleotide_cyclase"/>
</dbReference>
<dbReference type="InterPro" id="IPR003018">
    <property type="entry name" value="GAF"/>
</dbReference>
<name>S4WB76_9BACT</name>
<dbReference type="InterPro" id="IPR050469">
    <property type="entry name" value="Diguanylate_Cyclase"/>
</dbReference>
<evidence type="ECO:0000256" key="1">
    <source>
        <dbReference type="SAM" id="Phobius"/>
    </source>
</evidence>
<dbReference type="SUPFAM" id="SSF55781">
    <property type="entry name" value="GAF domain-like"/>
    <property type="match status" value="1"/>
</dbReference>